<evidence type="ECO:0000313" key="2">
    <source>
        <dbReference type="Proteomes" id="UP001179952"/>
    </source>
</evidence>
<sequence>MSQIHGGVWSRIHGIYSNRGVRLGFMWGYVSDSWGGISWIHWSVCLGFRESIAKIHGRSLGLMGVSLKFIGGYVSDSWVLSQIHGGVWS</sequence>
<dbReference type="AlphaFoldDB" id="A0AAV9BI38"/>
<name>A0AAV9BI38_ACOGR</name>
<protein>
    <submittedName>
        <fullName evidence="1">Uncharacterized protein</fullName>
    </submittedName>
</protein>
<gene>
    <name evidence="1" type="ORF">QJS04_geneDACA001780</name>
</gene>
<keyword evidence="2" id="KW-1185">Reference proteome</keyword>
<dbReference type="EMBL" id="JAUJYN010000003">
    <property type="protein sequence ID" value="KAK1275794.1"/>
    <property type="molecule type" value="Genomic_DNA"/>
</dbReference>
<accession>A0AAV9BI38</accession>
<evidence type="ECO:0000313" key="1">
    <source>
        <dbReference type="EMBL" id="KAK1275794.1"/>
    </source>
</evidence>
<proteinExistence type="predicted"/>
<comment type="caution">
    <text evidence="1">The sequence shown here is derived from an EMBL/GenBank/DDBJ whole genome shotgun (WGS) entry which is preliminary data.</text>
</comment>
<organism evidence="1 2">
    <name type="scientific">Acorus gramineus</name>
    <name type="common">Dwarf sweet flag</name>
    <dbReference type="NCBI Taxonomy" id="55184"/>
    <lineage>
        <taxon>Eukaryota</taxon>
        <taxon>Viridiplantae</taxon>
        <taxon>Streptophyta</taxon>
        <taxon>Embryophyta</taxon>
        <taxon>Tracheophyta</taxon>
        <taxon>Spermatophyta</taxon>
        <taxon>Magnoliopsida</taxon>
        <taxon>Liliopsida</taxon>
        <taxon>Acoraceae</taxon>
        <taxon>Acorus</taxon>
    </lineage>
</organism>
<dbReference type="Proteomes" id="UP001179952">
    <property type="component" value="Unassembled WGS sequence"/>
</dbReference>
<reference evidence="1" key="2">
    <citation type="submission" date="2023-06" db="EMBL/GenBank/DDBJ databases">
        <authorList>
            <person name="Ma L."/>
            <person name="Liu K.-W."/>
            <person name="Li Z."/>
            <person name="Hsiao Y.-Y."/>
            <person name="Qi Y."/>
            <person name="Fu T."/>
            <person name="Tang G."/>
            <person name="Zhang D."/>
            <person name="Sun W.-H."/>
            <person name="Liu D.-K."/>
            <person name="Li Y."/>
            <person name="Chen G.-Z."/>
            <person name="Liu X.-D."/>
            <person name="Liao X.-Y."/>
            <person name="Jiang Y.-T."/>
            <person name="Yu X."/>
            <person name="Hao Y."/>
            <person name="Huang J."/>
            <person name="Zhao X.-W."/>
            <person name="Ke S."/>
            <person name="Chen Y.-Y."/>
            <person name="Wu W.-L."/>
            <person name="Hsu J.-L."/>
            <person name="Lin Y.-F."/>
            <person name="Huang M.-D."/>
            <person name="Li C.-Y."/>
            <person name="Huang L."/>
            <person name="Wang Z.-W."/>
            <person name="Zhao X."/>
            <person name="Zhong W.-Y."/>
            <person name="Peng D.-H."/>
            <person name="Ahmad S."/>
            <person name="Lan S."/>
            <person name="Zhang J.-S."/>
            <person name="Tsai W.-C."/>
            <person name="Van De Peer Y."/>
            <person name="Liu Z.-J."/>
        </authorList>
    </citation>
    <scope>NUCLEOTIDE SEQUENCE</scope>
    <source>
        <strain evidence="1">SCP</strain>
        <tissue evidence="1">Leaves</tissue>
    </source>
</reference>
<reference evidence="1" key="1">
    <citation type="journal article" date="2023" name="Nat. Commun.">
        <title>Diploid and tetraploid genomes of Acorus and the evolution of monocots.</title>
        <authorList>
            <person name="Ma L."/>
            <person name="Liu K.W."/>
            <person name="Li Z."/>
            <person name="Hsiao Y.Y."/>
            <person name="Qi Y."/>
            <person name="Fu T."/>
            <person name="Tang G.D."/>
            <person name="Zhang D."/>
            <person name="Sun W.H."/>
            <person name="Liu D.K."/>
            <person name="Li Y."/>
            <person name="Chen G.Z."/>
            <person name="Liu X.D."/>
            <person name="Liao X.Y."/>
            <person name="Jiang Y.T."/>
            <person name="Yu X."/>
            <person name="Hao Y."/>
            <person name="Huang J."/>
            <person name="Zhao X.W."/>
            <person name="Ke S."/>
            <person name="Chen Y.Y."/>
            <person name="Wu W.L."/>
            <person name="Hsu J.L."/>
            <person name="Lin Y.F."/>
            <person name="Huang M.D."/>
            <person name="Li C.Y."/>
            <person name="Huang L."/>
            <person name="Wang Z.W."/>
            <person name="Zhao X."/>
            <person name="Zhong W.Y."/>
            <person name="Peng D.H."/>
            <person name="Ahmad S."/>
            <person name="Lan S."/>
            <person name="Zhang J.S."/>
            <person name="Tsai W.C."/>
            <person name="Van de Peer Y."/>
            <person name="Liu Z.J."/>
        </authorList>
    </citation>
    <scope>NUCLEOTIDE SEQUENCE</scope>
    <source>
        <strain evidence="1">SCP</strain>
    </source>
</reference>